<sequence length="393" mass="44103">MPKPVRRISSKLFNIISSTFLSSRSVSLSSSSSPISSEKSQSSLSSPPQSQPQPQSQSQSQSQSQPQPQPQPQPTQTVSEFPDAETAALLQTVPSPNELISFDELQHLEKSDDDSCLNCLNPCDSHSNYPSYLKIDYESSMHNTVKPYIKHVLISTGKGDWETNIEDERDSFAANLHKVINNIKLNEKSLKNNHEEHENTDHSRVIITNSSRENDSSSTKGNDILIFPENILIKNVTTKQVTDFYKRFLIPENAENYLDNSYLDDNFIIEKMPYKAIIVICSHKRRDKRCGITGPLLKEEFDKVLKEKGLDPQTRKNDGVGVFLSSHTGGHRFAGNVIVYKEGKGIWYGRVIPCHAKSIIEHTIIEGLVIKDLYRGSMNGSFASGCGGRNFDW</sequence>
<evidence type="ECO:0000256" key="1">
    <source>
        <dbReference type="SAM" id="MobiDB-lite"/>
    </source>
</evidence>
<dbReference type="VEuPathDB" id="FungiDB:RhiirFUN_023362"/>
<gene>
    <name evidence="2" type="ORF">RhiirA4_442704</name>
</gene>
<dbReference type="Proteomes" id="UP000234323">
    <property type="component" value="Unassembled WGS sequence"/>
</dbReference>
<evidence type="ECO:0008006" key="4">
    <source>
        <dbReference type="Google" id="ProtNLM"/>
    </source>
</evidence>
<dbReference type="InterPro" id="IPR009737">
    <property type="entry name" value="Aim32/Apd1-like"/>
</dbReference>
<dbReference type="VEuPathDB" id="FungiDB:FUN_003481"/>
<dbReference type="Pfam" id="PF06999">
    <property type="entry name" value="Suc_Fer-like"/>
    <property type="match status" value="1"/>
</dbReference>
<dbReference type="EMBL" id="LLXI01000269">
    <property type="protein sequence ID" value="PKY43686.1"/>
    <property type="molecule type" value="Genomic_DNA"/>
</dbReference>
<dbReference type="SUPFAM" id="SSF52833">
    <property type="entry name" value="Thioredoxin-like"/>
    <property type="match status" value="1"/>
</dbReference>
<dbReference type="InterPro" id="IPR036249">
    <property type="entry name" value="Thioredoxin-like_sf"/>
</dbReference>
<evidence type="ECO:0000313" key="2">
    <source>
        <dbReference type="EMBL" id="PKY43686.1"/>
    </source>
</evidence>
<dbReference type="AlphaFoldDB" id="A0A2I1GAN4"/>
<feature type="compositionally biased region" description="Low complexity" evidence="1">
    <location>
        <begin position="22"/>
        <end position="66"/>
    </location>
</feature>
<feature type="compositionally biased region" description="Basic and acidic residues" evidence="1">
    <location>
        <begin position="193"/>
        <end position="204"/>
    </location>
</feature>
<feature type="region of interest" description="Disordered" evidence="1">
    <location>
        <begin position="22"/>
        <end position="80"/>
    </location>
</feature>
<name>A0A2I1GAN4_9GLOM</name>
<accession>A0A2I1GAN4</accession>
<dbReference type="PANTHER" id="PTHR31902:SF14">
    <property type="entry name" value="ACTIN PATCHES DISTAL PROTEIN 1"/>
    <property type="match status" value="1"/>
</dbReference>
<proteinExistence type="predicted"/>
<feature type="region of interest" description="Disordered" evidence="1">
    <location>
        <begin position="193"/>
        <end position="219"/>
    </location>
</feature>
<dbReference type="CDD" id="cd03062">
    <property type="entry name" value="TRX_Fd_Sucrase"/>
    <property type="match status" value="1"/>
</dbReference>
<dbReference type="PANTHER" id="PTHR31902">
    <property type="entry name" value="ACTIN PATCHES DISTAL PROTEIN 1"/>
    <property type="match status" value="1"/>
</dbReference>
<reference evidence="2 3" key="1">
    <citation type="submission" date="2015-10" db="EMBL/GenBank/DDBJ databases">
        <title>Genome analyses suggest a sexual origin of heterokaryosis in a supposedly ancient asexual fungus.</title>
        <authorList>
            <person name="Ropars J."/>
            <person name="Sedzielewska K."/>
            <person name="Noel J."/>
            <person name="Charron P."/>
            <person name="Farinelli L."/>
            <person name="Marton T."/>
            <person name="Kruger M."/>
            <person name="Pelin A."/>
            <person name="Brachmann A."/>
            <person name="Corradi N."/>
        </authorList>
    </citation>
    <scope>NUCLEOTIDE SEQUENCE [LARGE SCALE GENOMIC DNA]</scope>
    <source>
        <strain evidence="2 3">A4</strain>
    </source>
</reference>
<feature type="compositionally biased region" description="Polar residues" evidence="1">
    <location>
        <begin position="206"/>
        <end position="219"/>
    </location>
</feature>
<dbReference type="OrthoDB" id="10253744at2759"/>
<dbReference type="Gene3D" id="3.40.30.10">
    <property type="entry name" value="Glutaredoxin"/>
    <property type="match status" value="1"/>
</dbReference>
<dbReference type="VEuPathDB" id="FungiDB:RhiirA1_438232"/>
<keyword evidence="3" id="KW-1185">Reference proteome</keyword>
<comment type="caution">
    <text evidence="2">The sequence shown here is derived from an EMBL/GenBank/DDBJ whole genome shotgun (WGS) entry which is preliminary data.</text>
</comment>
<evidence type="ECO:0000313" key="3">
    <source>
        <dbReference type="Proteomes" id="UP000234323"/>
    </source>
</evidence>
<protein>
    <recommendedName>
        <fullName evidence="4">Sucrase/ferredoxin-like-domain-containing protein</fullName>
    </recommendedName>
</protein>
<organism evidence="2 3">
    <name type="scientific">Rhizophagus irregularis</name>
    <dbReference type="NCBI Taxonomy" id="588596"/>
    <lineage>
        <taxon>Eukaryota</taxon>
        <taxon>Fungi</taxon>
        <taxon>Fungi incertae sedis</taxon>
        <taxon>Mucoromycota</taxon>
        <taxon>Glomeromycotina</taxon>
        <taxon>Glomeromycetes</taxon>
        <taxon>Glomerales</taxon>
        <taxon>Glomeraceae</taxon>
        <taxon>Rhizophagus</taxon>
    </lineage>
</organism>